<dbReference type="EMBL" id="CP022530">
    <property type="protein sequence ID" value="ASP39048.1"/>
    <property type="molecule type" value="Genomic_DNA"/>
</dbReference>
<protein>
    <recommendedName>
        <fullName evidence="4">DUF2798 domain-containing protein</fullName>
    </recommendedName>
</protein>
<organism evidence="2 3">
    <name type="scientific">Bacterioplanes sanyensis</name>
    <dbReference type="NCBI Taxonomy" id="1249553"/>
    <lineage>
        <taxon>Bacteria</taxon>
        <taxon>Pseudomonadati</taxon>
        <taxon>Pseudomonadota</taxon>
        <taxon>Gammaproteobacteria</taxon>
        <taxon>Oceanospirillales</taxon>
        <taxon>Oceanospirillaceae</taxon>
        <taxon>Bacterioplanes</taxon>
    </lineage>
</organism>
<keyword evidence="1" id="KW-0472">Membrane</keyword>
<dbReference type="OrthoDB" id="8481133at2"/>
<dbReference type="RefSeq" id="WP_094060232.1">
    <property type="nucleotide sequence ID" value="NZ_CP022530.1"/>
</dbReference>
<keyword evidence="3" id="KW-1185">Reference proteome</keyword>
<evidence type="ECO:0000313" key="2">
    <source>
        <dbReference type="EMBL" id="ASP39048.1"/>
    </source>
</evidence>
<evidence type="ECO:0000256" key="1">
    <source>
        <dbReference type="SAM" id="Phobius"/>
    </source>
</evidence>
<feature type="transmembrane region" description="Helical" evidence="1">
    <location>
        <begin position="36"/>
        <end position="56"/>
    </location>
</feature>
<keyword evidence="1" id="KW-1133">Transmembrane helix</keyword>
<name>A0A222FJ74_9GAMM</name>
<proteinExistence type="predicted"/>
<evidence type="ECO:0000313" key="3">
    <source>
        <dbReference type="Proteomes" id="UP000202440"/>
    </source>
</evidence>
<gene>
    <name evidence="2" type="ORF">CHH28_10320</name>
</gene>
<sequence>MKQRLAFTFAMSLTLSGFMSCWVTFLNLGLVPDFFARWGHAFALAWPVAATISFLFGPRVQRWAQKFA</sequence>
<reference evidence="2 3" key="1">
    <citation type="submission" date="2017-07" db="EMBL/GenBank/DDBJ databases">
        <title>Annotated genome sequence of Bacterioplanes sanyensis isolated from Red Sea.</title>
        <authorList>
            <person name="Rehman Z.U."/>
        </authorList>
    </citation>
    <scope>NUCLEOTIDE SEQUENCE [LARGE SCALE GENOMIC DNA]</scope>
    <source>
        <strain evidence="2 3">NV9</strain>
    </source>
</reference>
<evidence type="ECO:0008006" key="4">
    <source>
        <dbReference type="Google" id="ProtNLM"/>
    </source>
</evidence>
<dbReference type="Proteomes" id="UP000202440">
    <property type="component" value="Chromosome"/>
</dbReference>
<accession>A0A222FJ74</accession>
<keyword evidence="1" id="KW-0812">Transmembrane</keyword>
<dbReference type="KEGG" id="bsan:CHH28_10320"/>
<dbReference type="InterPro" id="IPR021529">
    <property type="entry name" value="DUF2798"/>
</dbReference>
<dbReference type="PROSITE" id="PS51257">
    <property type="entry name" value="PROKAR_LIPOPROTEIN"/>
    <property type="match status" value="1"/>
</dbReference>
<dbReference type="AlphaFoldDB" id="A0A222FJ74"/>
<dbReference type="Pfam" id="PF11391">
    <property type="entry name" value="DUF2798"/>
    <property type="match status" value="1"/>
</dbReference>